<accession>A0ABD2N8Z4</accession>
<dbReference type="AlphaFoldDB" id="A0ABD2N8Z4"/>
<gene>
    <name evidence="2" type="ORF">HHI36_019851</name>
</gene>
<feature type="compositionally biased region" description="Basic and acidic residues" evidence="1">
    <location>
        <begin position="18"/>
        <end position="28"/>
    </location>
</feature>
<organism evidence="2 3">
    <name type="scientific">Cryptolaemus montrouzieri</name>
    <dbReference type="NCBI Taxonomy" id="559131"/>
    <lineage>
        <taxon>Eukaryota</taxon>
        <taxon>Metazoa</taxon>
        <taxon>Ecdysozoa</taxon>
        <taxon>Arthropoda</taxon>
        <taxon>Hexapoda</taxon>
        <taxon>Insecta</taxon>
        <taxon>Pterygota</taxon>
        <taxon>Neoptera</taxon>
        <taxon>Endopterygota</taxon>
        <taxon>Coleoptera</taxon>
        <taxon>Polyphaga</taxon>
        <taxon>Cucujiformia</taxon>
        <taxon>Coccinelloidea</taxon>
        <taxon>Coccinellidae</taxon>
        <taxon>Scymninae</taxon>
        <taxon>Scymnini</taxon>
        <taxon>Cryptolaemus</taxon>
    </lineage>
</organism>
<proteinExistence type="predicted"/>
<reference evidence="2 3" key="1">
    <citation type="journal article" date="2021" name="BMC Biol.">
        <title>Horizontally acquired antibacterial genes associated with adaptive radiation of ladybird beetles.</title>
        <authorList>
            <person name="Li H.S."/>
            <person name="Tang X.F."/>
            <person name="Huang Y.H."/>
            <person name="Xu Z.Y."/>
            <person name="Chen M.L."/>
            <person name="Du X.Y."/>
            <person name="Qiu B.Y."/>
            <person name="Chen P.T."/>
            <person name="Zhang W."/>
            <person name="Slipinski A."/>
            <person name="Escalona H.E."/>
            <person name="Waterhouse R.M."/>
            <person name="Zwick A."/>
            <person name="Pang H."/>
        </authorList>
    </citation>
    <scope>NUCLEOTIDE SEQUENCE [LARGE SCALE GENOMIC DNA]</scope>
    <source>
        <strain evidence="2">SYSU2018</strain>
    </source>
</reference>
<name>A0ABD2N8Z4_9CUCU</name>
<feature type="region of interest" description="Disordered" evidence="1">
    <location>
        <begin position="1"/>
        <end position="31"/>
    </location>
</feature>
<protein>
    <submittedName>
        <fullName evidence="2">Uncharacterized protein</fullName>
    </submittedName>
</protein>
<evidence type="ECO:0000256" key="1">
    <source>
        <dbReference type="SAM" id="MobiDB-lite"/>
    </source>
</evidence>
<evidence type="ECO:0000313" key="2">
    <source>
        <dbReference type="EMBL" id="KAL3275079.1"/>
    </source>
</evidence>
<keyword evidence="3" id="KW-1185">Reference proteome</keyword>
<evidence type="ECO:0000313" key="3">
    <source>
        <dbReference type="Proteomes" id="UP001516400"/>
    </source>
</evidence>
<sequence>MSFSERFVETGNTLSTPRAKDETDTSKEEDVENLCDDKSEYSEEETLCAICCEMGKSNGIWYRCRSWGKWAYRECSGFDRPVDYIAVRLRLIFI</sequence>
<dbReference type="Proteomes" id="UP001516400">
    <property type="component" value="Unassembled WGS sequence"/>
</dbReference>
<comment type="caution">
    <text evidence="2">The sequence shown here is derived from an EMBL/GenBank/DDBJ whole genome shotgun (WGS) entry which is preliminary data.</text>
</comment>
<dbReference type="EMBL" id="JABFTP020000083">
    <property type="protein sequence ID" value="KAL3275079.1"/>
    <property type="molecule type" value="Genomic_DNA"/>
</dbReference>